<feature type="region of interest" description="Disordered" evidence="11">
    <location>
        <begin position="176"/>
        <end position="249"/>
    </location>
</feature>
<feature type="compositionally biased region" description="Polar residues" evidence="11">
    <location>
        <begin position="1"/>
        <end position="16"/>
    </location>
</feature>
<dbReference type="Pfam" id="PF05783">
    <property type="entry name" value="DLIC"/>
    <property type="match status" value="1"/>
</dbReference>
<dbReference type="GO" id="GO:0007018">
    <property type="term" value="P:microtubule-based movement"/>
    <property type="evidence" value="ECO:0007669"/>
    <property type="project" value="InterPro"/>
</dbReference>
<sequence length="678" mass="79788">MKRENNSSSKATINNLKKNRTTEKHVNSKVNTKVPVSFKEKLQIKKKDSITYNKGNTSITKENSSNSSEYIKVCGEEKDNENILKMEKKSEEIDINGNIEFTNKEDSNNDSNVIVNDNHDDKNIYKEDEIEKYRELNKNKEEEIEEKIVNKKEMLNEKIKNYENIYKMESLVENYKEKNEDKKEENENEKVKRKTEYAGYTGNEIKGEDEKNDENKNENEYEEDDDEDEDEDEDENGEEKQKKKIGNDKSYEKSSIYQSILKKLNIEKNEELENSHIIIFGNKDVGKSSLIQSLQYVSMQGDINNEELYQNENRVLPLDYACLNVRNLEENSKIKDIKGNSHIWVLQHSSYISSLIKHMKKFKNIKNIIILMCTDLYKPYNIISDLNHWIESLYVLFEELHSYYDLEVFNELKGKLENYIYNYKKHIFEKKNKNKNDTFDLDKKSLVKINLAFPIFFIICKSDGYEILNNRTYQGYIDVIISYLRNLAITYQASIIFCNTVNKKEPKNIDILYKYIMHRIYDFPFNENPILDKYEKIFIPSGYDDIELINESIKNTFVENFSKPYDSIIIKPISNKSIVEHSQNIVQDVYFNDFLASIAYDITTNETNDKKEADEEKLKNSVIFNENSKIKEENNQKSLNKEKNDQSLHSFFQSLLAKGRSKSPSAPNISSLPLEKKL</sequence>
<feature type="compositionally biased region" description="Acidic residues" evidence="11">
    <location>
        <begin position="220"/>
        <end position="237"/>
    </location>
</feature>
<evidence type="ECO:0000256" key="3">
    <source>
        <dbReference type="ARBA" id="ARBA00022490"/>
    </source>
</evidence>
<feature type="compositionally biased region" description="Basic and acidic residues" evidence="11">
    <location>
        <begin position="205"/>
        <end position="219"/>
    </location>
</feature>
<evidence type="ECO:0000256" key="2">
    <source>
        <dbReference type="ARBA" id="ARBA00022448"/>
    </source>
</evidence>
<feature type="compositionally biased region" description="Basic and acidic residues" evidence="11">
    <location>
        <begin position="176"/>
        <end position="196"/>
    </location>
</feature>
<feature type="compositionally biased region" description="Polar residues" evidence="11">
    <location>
        <begin position="662"/>
        <end position="671"/>
    </location>
</feature>
<gene>
    <name evidence="12" type="ORF">PRELSG_0703700</name>
</gene>
<dbReference type="OMA" id="PYNIISD"/>
<dbReference type="InterPro" id="IPR008467">
    <property type="entry name" value="Dynein1_light_intermed_chain"/>
</dbReference>
<dbReference type="GO" id="GO:0005524">
    <property type="term" value="F:ATP binding"/>
    <property type="evidence" value="ECO:0007669"/>
    <property type="project" value="UniProtKB-KW"/>
</dbReference>
<evidence type="ECO:0000313" key="13">
    <source>
        <dbReference type="Proteomes" id="UP000220158"/>
    </source>
</evidence>
<organism evidence="12 13">
    <name type="scientific">Plasmodium relictum</name>
    <dbReference type="NCBI Taxonomy" id="85471"/>
    <lineage>
        <taxon>Eukaryota</taxon>
        <taxon>Sar</taxon>
        <taxon>Alveolata</taxon>
        <taxon>Apicomplexa</taxon>
        <taxon>Aconoidasida</taxon>
        <taxon>Haemosporida</taxon>
        <taxon>Plasmodiidae</taxon>
        <taxon>Plasmodium</taxon>
        <taxon>Plasmodium (Haemamoeba)</taxon>
    </lineage>
</organism>
<keyword evidence="3 10" id="KW-0963">Cytoplasm</keyword>
<evidence type="ECO:0000256" key="5">
    <source>
        <dbReference type="ARBA" id="ARBA00022741"/>
    </source>
</evidence>
<keyword evidence="6 10" id="KW-0067">ATP-binding</keyword>
<feature type="region of interest" description="Disordered" evidence="11">
    <location>
        <begin position="101"/>
        <end position="121"/>
    </location>
</feature>
<dbReference type="KEGG" id="prel:PRELSG_0703700"/>
<comment type="subunit">
    <text evidence="10">Homodimer. The cytoplasmic dynein 1 complex consists of two catalytic heavy chains (HCs) and a number of non-catalytic subunits presented by intermediate chains (ICs).</text>
</comment>
<evidence type="ECO:0000313" key="12">
    <source>
        <dbReference type="EMBL" id="CRG99273.1"/>
    </source>
</evidence>
<feature type="region of interest" description="Disordered" evidence="11">
    <location>
        <begin position="1"/>
        <end position="32"/>
    </location>
</feature>
<proteinExistence type="inferred from homology"/>
<name>A0A1J1H3Y3_PLARL</name>
<dbReference type="GO" id="GO:0005874">
    <property type="term" value="C:microtubule"/>
    <property type="evidence" value="ECO:0007669"/>
    <property type="project" value="UniProtKB-KW"/>
</dbReference>
<dbReference type="AlphaFoldDB" id="A0A1J1H3Y3"/>
<evidence type="ECO:0000256" key="6">
    <source>
        <dbReference type="ARBA" id="ARBA00022840"/>
    </source>
</evidence>
<dbReference type="VEuPathDB" id="PlasmoDB:PRELSG_0703700"/>
<protein>
    <recommendedName>
        <fullName evidence="10">Dynein light intermediate chain</fullName>
    </recommendedName>
</protein>
<dbReference type="EMBL" id="LN835302">
    <property type="protein sequence ID" value="CRG99273.1"/>
    <property type="molecule type" value="Genomic_DNA"/>
</dbReference>
<evidence type="ECO:0000256" key="7">
    <source>
        <dbReference type="ARBA" id="ARBA00023017"/>
    </source>
</evidence>
<keyword evidence="13" id="KW-1185">Reference proteome</keyword>
<dbReference type="Proteomes" id="UP000220158">
    <property type="component" value="Chromosome 7"/>
</dbReference>
<evidence type="ECO:0000256" key="10">
    <source>
        <dbReference type="RuleBase" id="RU366047"/>
    </source>
</evidence>
<comment type="similarity">
    <text evidence="10">Belongs to the dynein light intermediate chain family.</text>
</comment>
<dbReference type="GO" id="GO:0045504">
    <property type="term" value="F:dynein heavy chain binding"/>
    <property type="evidence" value="ECO:0007669"/>
    <property type="project" value="TreeGrafter"/>
</dbReference>
<dbReference type="GeneID" id="39735374"/>
<evidence type="ECO:0000256" key="11">
    <source>
        <dbReference type="SAM" id="MobiDB-lite"/>
    </source>
</evidence>
<evidence type="ECO:0000256" key="9">
    <source>
        <dbReference type="ARBA" id="ARBA00023212"/>
    </source>
</evidence>
<evidence type="ECO:0000256" key="4">
    <source>
        <dbReference type="ARBA" id="ARBA00022701"/>
    </source>
</evidence>
<evidence type="ECO:0000256" key="8">
    <source>
        <dbReference type="ARBA" id="ARBA00023175"/>
    </source>
</evidence>
<keyword evidence="4 10" id="KW-0493">Microtubule</keyword>
<dbReference type="GO" id="GO:0000226">
    <property type="term" value="P:microtubule cytoskeleton organization"/>
    <property type="evidence" value="ECO:0007669"/>
    <property type="project" value="TreeGrafter"/>
</dbReference>
<accession>A0A1J1H3Y3</accession>
<dbReference type="RefSeq" id="XP_028532280.1">
    <property type="nucleotide sequence ID" value="XM_028675719.1"/>
</dbReference>
<keyword evidence="7 10" id="KW-0243">Dynein</keyword>
<keyword evidence="8 10" id="KW-0505">Motor protein</keyword>
<dbReference type="PANTHER" id="PTHR12688">
    <property type="entry name" value="DYNEIN LIGHT INTERMEDIATE CHAIN"/>
    <property type="match status" value="1"/>
</dbReference>
<dbReference type="PANTHER" id="PTHR12688:SF0">
    <property type="entry name" value="DYNEIN LIGHT INTERMEDIATE CHAIN"/>
    <property type="match status" value="1"/>
</dbReference>
<dbReference type="GO" id="GO:0005813">
    <property type="term" value="C:centrosome"/>
    <property type="evidence" value="ECO:0007669"/>
    <property type="project" value="TreeGrafter"/>
</dbReference>
<reference evidence="12 13" key="1">
    <citation type="submission" date="2015-04" db="EMBL/GenBank/DDBJ databases">
        <authorList>
            <consortium name="Pathogen Informatics"/>
        </authorList>
    </citation>
    <scope>NUCLEOTIDE SEQUENCE [LARGE SCALE GENOMIC DNA]</scope>
    <source>
        <strain evidence="12 13">SGS1</strain>
    </source>
</reference>
<keyword evidence="9 10" id="KW-0206">Cytoskeleton</keyword>
<dbReference type="GO" id="GO:0005868">
    <property type="term" value="C:cytoplasmic dynein complex"/>
    <property type="evidence" value="ECO:0007669"/>
    <property type="project" value="UniProtKB-UniRule"/>
</dbReference>
<comment type="subcellular location">
    <subcellularLocation>
        <location evidence="1 10">Cytoplasm</location>
        <location evidence="1 10">Cytoskeleton</location>
    </subcellularLocation>
</comment>
<dbReference type="InterPro" id="IPR022780">
    <property type="entry name" value="Dynein_light_int_chain"/>
</dbReference>
<keyword evidence="2 10" id="KW-0813">Transport</keyword>
<dbReference type="OrthoDB" id="27603at2759"/>
<feature type="compositionally biased region" description="Basic and acidic residues" evidence="11">
    <location>
        <begin position="238"/>
        <end position="249"/>
    </location>
</feature>
<keyword evidence="5 10" id="KW-0547">Nucleotide-binding</keyword>
<feature type="region of interest" description="Disordered" evidence="11">
    <location>
        <begin position="657"/>
        <end position="678"/>
    </location>
</feature>
<evidence type="ECO:0000256" key="1">
    <source>
        <dbReference type="ARBA" id="ARBA00004245"/>
    </source>
</evidence>
<comment type="function">
    <text evidence="10">Acts as one of several non-catalytic accessory components of the cytoplasmic dynein 1 complex that are thought to be involved in linking dynein to cargos and to adapter proteins that regulate dynein function. Cytoplasmic dynein 1 acts as a motor for the intracellular retrograde motility of vesicles and organelles along microtubules. May play a role in binding dynein to membranous organelles or chromosomes.</text>
</comment>